<dbReference type="AlphaFoldDB" id="A0A199UD98"/>
<feature type="region of interest" description="Disordered" evidence="8">
    <location>
        <begin position="1"/>
        <end position="32"/>
    </location>
</feature>
<evidence type="ECO:0000256" key="4">
    <source>
        <dbReference type="ARBA" id="ARBA00022946"/>
    </source>
</evidence>
<evidence type="ECO:0000259" key="9">
    <source>
        <dbReference type="PROSITE" id="PS51295"/>
    </source>
</evidence>
<dbReference type="EMBL" id="LSRQ01008436">
    <property type="protein sequence ID" value="OAY62714.1"/>
    <property type="molecule type" value="Genomic_DNA"/>
</dbReference>
<sequence length="960" mass="107579">MALKFSAPFQLFTPPLPPPLPPSSPPRCPSTALRFSRWNNASAEPFLRRRRRQQEIEADLRRLRRFRSANLILAYSPSPSPSPPSPVSKSRGSPSSPSPSSIPGRASKYSKPPPPNPNPNPNPNRNSGPSSHPAFRPISKPRSPARVETGEFSISEKGITYKIKDAPFEFQYSYTETPKVKPLALREPQFLPFGPTTMPRPWTGRAPLPPSKKKLPEFDSFRLPPPGKKGVKPVQAPGPFIAGSGPRYHAGSREEILGEPLTAEEVANLVKGCLKMRRQLNMGRDGLTHNMLDNIHAHWKRRRVCKIKCKGVCTVDMDNVCQQLEEKTGGKIIYRKGGVIYLFRGRNYNYRTRPRFPLMLWKPVTPVYPRLVQRVPEGLTLEEATEMRKRGRQLTPICKLGKNGVYINLVQQVQEAFEACELVRINCKDMDRSDCRKIGAKLKDLVPCVLISFEREHILMWRGKDWKSCFSPLEDNFSEANQATTLNINDSSLNDLLDSNVGKSLDDEITTEMPNENMSLNEFECHLKLGNVSEMSTALVEPKSSITAHQESSAVVVGDNVKGSSLQIPQNLSLNGHLNIQESSENFSYQGGDEPLATTFCNDTVDILDTIIEELEVKERDGIVIQDLKEPSENLSYRGGDEPSVSFSNNPVEMPDTIYGSFEELEVEERKRIEILDLEEPCENLSYQAGDEPPTSDFSNNDALDILDTINGSIEPLGLKETERKEIRDLEEPSKDLPNRGDEPLTTSYSNDPHDIPDTIRNVEESEFKDTEKVGINDFEEPNEDLSHLAADELLATSFSEESANMLETKTINGSSEELEVKERERIEIQNEAKSDGEFLKGVKDLLRQAVESGSAVILDNESLDADFAFQQSVALAKRAPRGPVFRCRVRKVAFKRNEKESGEQLNEQQDVEVRVSTITERKVSRHKKNARKGYDLPDVIPGAVSKGSLRVDELAKLLG</sequence>
<dbReference type="GO" id="GO:0000373">
    <property type="term" value="P:Group II intron splicing"/>
    <property type="evidence" value="ECO:0007669"/>
    <property type="project" value="InterPro"/>
</dbReference>
<dbReference type="GO" id="GO:0003723">
    <property type="term" value="F:RNA binding"/>
    <property type="evidence" value="ECO:0007669"/>
    <property type="project" value="UniProtKB-UniRule"/>
</dbReference>
<evidence type="ECO:0000313" key="10">
    <source>
        <dbReference type="EMBL" id="OAY62714.1"/>
    </source>
</evidence>
<dbReference type="FunFam" id="3.30.110.60:FF:000002">
    <property type="entry name" value="CRS2-associated factor 1, chloroplastic"/>
    <property type="match status" value="2"/>
</dbReference>
<feature type="compositionally biased region" description="Basic and acidic residues" evidence="8">
    <location>
        <begin position="719"/>
        <end position="743"/>
    </location>
</feature>
<accession>A0A199UD98</accession>
<keyword evidence="5" id="KW-0508">mRNA splicing</keyword>
<evidence type="ECO:0000256" key="8">
    <source>
        <dbReference type="SAM" id="MobiDB-lite"/>
    </source>
</evidence>
<feature type="compositionally biased region" description="Pro residues" evidence="8">
    <location>
        <begin position="111"/>
        <end position="122"/>
    </location>
</feature>
<dbReference type="GO" id="GO:0006397">
    <property type="term" value="P:mRNA processing"/>
    <property type="evidence" value="ECO:0007669"/>
    <property type="project" value="UniProtKB-KW"/>
</dbReference>
<reference evidence="10 11" key="1">
    <citation type="journal article" date="2016" name="DNA Res.">
        <title>The draft genome of MD-2 pineapple using hybrid error correction of long reads.</title>
        <authorList>
            <person name="Redwan R.M."/>
            <person name="Saidin A."/>
            <person name="Kumar S.V."/>
        </authorList>
    </citation>
    <scope>NUCLEOTIDE SEQUENCE [LARGE SCALE GENOMIC DNA]</scope>
    <source>
        <strain evidence="11">cv. MD2</strain>
        <tissue evidence="10">Leaf</tissue>
    </source>
</reference>
<feature type="domain" description="CRM" evidence="9">
    <location>
        <begin position="377"/>
        <end position="473"/>
    </location>
</feature>
<evidence type="ECO:0000313" key="11">
    <source>
        <dbReference type="Proteomes" id="UP000092600"/>
    </source>
</evidence>
<dbReference type="SMART" id="SM01103">
    <property type="entry name" value="CRS1_YhbY"/>
    <property type="match status" value="2"/>
</dbReference>
<dbReference type="PANTHER" id="PTHR46247:SF1">
    <property type="entry name" value="CRS2-ASSOCIATED FACTOR 1, CHLOROPLASTIC"/>
    <property type="match status" value="1"/>
</dbReference>
<feature type="region of interest" description="Disordered" evidence="8">
    <location>
        <begin position="208"/>
        <end position="245"/>
    </location>
</feature>
<keyword evidence="4" id="KW-0809">Transit peptide</keyword>
<dbReference type="Gene3D" id="3.30.110.60">
    <property type="entry name" value="YhbY-like"/>
    <property type="match status" value="2"/>
</dbReference>
<evidence type="ECO:0000256" key="3">
    <source>
        <dbReference type="ARBA" id="ARBA00022884"/>
    </source>
</evidence>
<dbReference type="Pfam" id="PF01985">
    <property type="entry name" value="CRS1_YhbY"/>
    <property type="match status" value="2"/>
</dbReference>
<dbReference type="Proteomes" id="UP000092600">
    <property type="component" value="Unassembled WGS sequence"/>
</dbReference>
<protein>
    <submittedName>
        <fullName evidence="10">CRS2-associated factor 1, chloroplastic</fullName>
    </submittedName>
</protein>
<keyword evidence="1" id="KW-0507">mRNA processing</keyword>
<evidence type="ECO:0000256" key="1">
    <source>
        <dbReference type="ARBA" id="ARBA00022664"/>
    </source>
</evidence>
<proteinExistence type="predicted"/>
<keyword evidence="3 7" id="KW-0694">RNA-binding</keyword>
<dbReference type="PROSITE" id="PS51295">
    <property type="entry name" value="CRM"/>
    <property type="match status" value="2"/>
</dbReference>
<dbReference type="STRING" id="4615.A0A199UD98"/>
<evidence type="ECO:0000256" key="2">
    <source>
        <dbReference type="ARBA" id="ARBA00022737"/>
    </source>
</evidence>
<keyword evidence="2" id="KW-0677">Repeat</keyword>
<feature type="compositionally biased region" description="Pro residues" evidence="8">
    <location>
        <begin position="14"/>
        <end position="28"/>
    </location>
</feature>
<name>A0A199UD98_ANACO</name>
<dbReference type="PANTHER" id="PTHR46247">
    <property type="entry name" value="CRS2-ASSOCIATED FACTOR 1, CHLOROPLASTIC"/>
    <property type="match status" value="1"/>
</dbReference>
<organism evidence="10 11">
    <name type="scientific">Ananas comosus</name>
    <name type="common">Pineapple</name>
    <name type="synonym">Ananas ananas</name>
    <dbReference type="NCBI Taxonomy" id="4615"/>
    <lineage>
        <taxon>Eukaryota</taxon>
        <taxon>Viridiplantae</taxon>
        <taxon>Streptophyta</taxon>
        <taxon>Embryophyta</taxon>
        <taxon>Tracheophyta</taxon>
        <taxon>Spermatophyta</taxon>
        <taxon>Magnoliopsida</taxon>
        <taxon>Liliopsida</taxon>
        <taxon>Poales</taxon>
        <taxon>Bromeliaceae</taxon>
        <taxon>Bromelioideae</taxon>
        <taxon>Ananas</taxon>
    </lineage>
</organism>
<feature type="region of interest" description="Disordered" evidence="8">
    <location>
        <begin position="719"/>
        <end position="757"/>
    </location>
</feature>
<feature type="region of interest" description="Disordered" evidence="8">
    <location>
        <begin position="74"/>
        <end position="151"/>
    </location>
</feature>
<feature type="compositionally biased region" description="Low complexity" evidence="8">
    <location>
        <begin position="87"/>
        <end position="103"/>
    </location>
</feature>
<comment type="caution">
    <text evidence="10">The sequence shown here is derived from an EMBL/GenBank/DDBJ whole genome shotgun (WGS) entry which is preliminary data.</text>
</comment>
<dbReference type="InterPro" id="IPR035920">
    <property type="entry name" value="YhbY-like_sf"/>
</dbReference>
<feature type="domain" description="CRM" evidence="9">
    <location>
        <begin position="259"/>
        <end position="355"/>
    </location>
</feature>
<gene>
    <name evidence="10" type="ORF">ACMD2_12219</name>
</gene>
<evidence type="ECO:0000256" key="6">
    <source>
        <dbReference type="ARBA" id="ARBA00023274"/>
    </source>
</evidence>
<dbReference type="InterPro" id="IPR044599">
    <property type="entry name" value="CAF1P_plant"/>
</dbReference>
<evidence type="ECO:0000256" key="5">
    <source>
        <dbReference type="ARBA" id="ARBA00023187"/>
    </source>
</evidence>
<evidence type="ECO:0000256" key="7">
    <source>
        <dbReference type="PROSITE-ProRule" id="PRU00626"/>
    </source>
</evidence>
<dbReference type="GO" id="GO:1990904">
    <property type="term" value="C:ribonucleoprotein complex"/>
    <property type="evidence" value="ECO:0007669"/>
    <property type="project" value="UniProtKB-KW"/>
</dbReference>
<dbReference type="SUPFAM" id="SSF75471">
    <property type="entry name" value="YhbY-like"/>
    <property type="match status" value="2"/>
</dbReference>
<keyword evidence="6" id="KW-0687">Ribonucleoprotein</keyword>
<dbReference type="InterPro" id="IPR001890">
    <property type="entry name" value="RNA-binding_CRM"/>
</dbReference>